<dbReference type="GO" id="GO:0003723">
    <property type="term" value="F:RNA binding"/>
    <property type="evidence" value="ECO:0007669"/>
    <property type="project" value="UniProtKB-KW"/>
</dbReference>
<dbReference type="InterPro" id="IPR056921">
    <property type="entry name" value="TARBP1_dom"/>
</dbReference>
<dbReference type="Pfam" id="PF00588">
    <property type="entry name" value="SpoU_methylase"/>
    <property type="match status" value="1"/>
</dbReference>
<gene>
    <name evidence="15" type="ORF">BCR42DRAFT_415426</name>
</gene>
<keyword evidence="1" id="KW-0489">Methyltransferase</keyword>
<evidence type="ECO:0000256" key="10">
    <source>
        <dbReference type="ARBA" id="ARBA00093656"/>
    </source>
</evidence>
<evidence type="ECO:0000313" key="16">
    <source>
        <dbReference type="Proteomes" id="UP000193560"/>
    </source>
</evidence>
<evidence type="ECO:0000259" key="14">
    <source>
        <dbReference type="Pfam" id="PF25050"/>
    </source>
</evidence>
<dbReference type="InterPro" id="IPR029028">
    <property type="entry name" value="Alpha/beta_knot_MTases"/>
</dbReference>
<keyword evidence="3" id="KW-0949">S-adenosyl-L-methionine</keyword>
<feature type="region of interest" description="Disordered" evidence="12">
    <location>
        <begin position="115"/>
        <end position="147"/>
    </location>
</feature>
<evidence type="ECO:0000256" key="6">
    <source>
        <dbReference type="ARBA" id="ARBA00093266"/>
    </source>
</evidence>
<evidence type="ECO:0000256" key="4">
    <source>
        <dbReference type="ARBA" id="ARBA00022884"/>
    </source>
</evidence>
<dbReference type="InterPro" id="IPR044748">
    <property type="entry name" value="Trm3/TARBP1_C"/>
</dbReference>
<comment type="caution">
    <text evidence="15">The sequence shown here is derived from an EMBL/GenBank/DDBJ whole genome shotgun (WGS) entry which is preliminary data.</text>
</comment>
<evidence type="ECO:0000256" key="12">
    <source>
        <dbReference type="SAM" id="MobiDB-lite"/>
    </source>
</evidence>
<dbReference type="InterPro" id="IPR016024">
    <property type="entry name" value="ARM-type_fold"/>
</dbReference>
<evidence type="ECO:0000256" key="2">
    <source>
        <dbReference type="ARBA" id="ARBA00022679"/>
    </source>
</evidence>
<feature type="region of interest" description="Disordered" evidence="12">
    <location>
        <begin position="237"/>
        <end position="261"/>
    </location>
</feature>
<evidence type="ECO:0000259" key="13">
    <source>
        <dbReference type="Pfam" id="PF00588"/>
    </source>
</evidence>
<comment type="catalytic activity">
    <reaction evidence="6">
        <text>guanosine(18) in tRNA + S-adenosyl-L-methionine = 2'-O-methylguanosine(18) in tRNA + S-adenosyl-L-homocysteine + H(+)</text>
        <dbReference type="Rhea" id="RHEA:20077"/>
        <dbReference type="Rhea" id="RHEA-COMP:10190"/>
        <dbReference type="Rhea" id="RHEA-COMP:10192"/>
        <dbReference type="ChEBI" id="CHEBI:15378"/>
        <dbReference type="ChEBI" id="CHEBI:57856"/>
        <dbReference type="ChEBI" id="CHEBI:59789"/>
        <dbReference type="ChEBI" id="CHEBI:74269"/>
        <dbReference type="ChEBI" id="CHEBI:74445"/>
        <dbReference type="EC" id="2.1.1.34"/>
    </reaction>
    <physiologicalReaction direction="left-to-right" evidence="6">
        <dbReference type="Rhea" id="RHEA:20078"/>
    </physiologicalReaction>
</comment>
<dbReference type="Gene3D" id="3.40.1280.10">
    <property type="match status" value="1"/>
</dbReference>
<evidence type="ECO:0000313" key="15">
    <source>
        <dbReference type="EMBL" id="ORZ16603.1"/>
    </source>
</evidence>
<evidence type="ECO:0000256" key="5">
    <source>
        <dbReference type="ARBA" id="ARBA00022990"/>
    </source>
</evidence>
<name>A0A1X2IHU5_9FUNG</name>
<keyword evidence="11" id="KW-0175">Coiled coil</keyword>
<accession>A0A1X2IHU5</accession>
<sequence length="1720" mass="197271">MDFASAPLQSLLYRNADASQLKAYIEELYAEFGNTVDEKDRFGTVQLFLPVLGAHLDQITDQHEKERCLDSILRPLTLSTLAHDSMISTESLTLVSKTAAHFAILSLLSTTGMTSTREQVHNDDDDDDDDNETPQQKQGDESEDVAEDTFTQTTTLDKLQESDGFGYALLRTLVGQFALVMDIEPDFVDLQPIKFITDNIKDKEGDAQTVWNDIQTHVNKLKQSCQRRYKSRISMLQDEDELGDGSNNNNNSIDDDDDDDDNSIISGMSFNTTTTIGTKMTLSDFTAMGLLDLECCVDLLIQFAQEAIVYQQHQANVNDDDTVLHYWMDLLTVISVAMLPCTQQAIRSKLTNDFIPTLLSWKRNTGTNEKEVTMVCRILWQRTLQIFGLPATNLLRSETYGLIAKFFDAYFGLDPISAQVDFTIAPLDLRCNEDFFVIIQSGLRSDDALARKYTIFILKRLIDFSQKYQCLPTTSQSANQQQLSWTKYFEWSAVRSDEYTDLWDDWFLLYDTMHESMVHLVEPVLNRFESLLGSTQVRLDTSWWILLLYRGFNNEIRSIQMVIWEYIFARQNSNTLDQLASQSDFFFGAFLKSIDNTSIFSVSTQGTMVSPFGEHLKSFMARIISNFTSMDDKKRFLKQLIHHLAHVVNSHVLILYIMESLAEANSTPCWSSEELKSLRYLVDRHRHFNVKNRKQFLKKLGISCLVRFGDPATITFSDMAKTISSLVTDYPFLSTSDEYQSLKSWLEQKVTKKKFLQDIIENLKKRVDTYVCEEMSQGNAPVEILQNQANVLANMSLLLVENGDGNPDPNKIHSIFAAMSVKLQDQTSSLTTFNRLLVLLDSLWKRIETCFGPITDIVLLMNWKEPLYQLVLKRIENQIINTDSTNATAEPLVDLLLSVMQRILADTHVYESDDESKMDLLVSYAKRTLDLLHVKDKELGSLSELSKLTLVRVLGTVYQLAYQNKLYGLKIDGTTISLISTIIIKRTPDLTRYRSWGDTMATFTRHKWRCLGNIVQYGKWSLEHEPESEIFDPAKLFALAMDQLESASDICAETIIDCITILLSMSWEKQPDSVLTCVDYVISILRDYLNSSKAFGILIRSLINLVLQPCLLSNTNLNQDGGPLKKAIRTIIEFGEWKPLLVGEAALLLHDFWSAFTPETNESMLLYVKEIATLLVFGPLRDRDDQKLEAAALLKLQYADVLKSAEGTAEMVFNQNDYYVRVLMSDLILRLDESNDRHSEFAHQLMNHMMESNNKPELYEGVFTNTAMHRFKIRSWCTILLTSRFIKVKDSHDYVDRMLGLMQKETSVSVRSYMEWTVTRLLLQFPEQLELIYQQLEMADLKPSYVVSILTVTFFLGEKLSNQDACDYFKKIFPLLAPWMIPNHFNIRMYALCSWERNWNAYMKSGLDLNLENNPYALMMSSFMKRHGDCKKVTEKIKSQYFLTTFDPIEDYNIEYIFRENLHVFGVAENERIGSKSFIRINSSPVPGCPFSNANRDFLYSGTDPTELTDNGENRFTEKDQNIDADIDESYQKKITPWEMMLETDVDLTKSLVKKKRRRNEIIVVASLVDRLPNLAGLCRTCEIFNASLLVVHSLKIKDDPSFTTVSVSSEKWMPMVEVPAPDLTNYLRKKKDEGYTLCGLEQTTNSVKLGDFDFPEKCVLLLGKERQGIPANLLQLLDYAVEIPQYGVIRSLNVHVSGSIILYEYTKQIHWRQQQLMTQ</sequence>
<dbReference type="Pfam" id="PF25050">
    <property type="entry name" value="TARBP1"/>
    <property type="match status" value="1"/>
</dbReference>
<reference evidence="15 16" key="1">
    <citation type="submission" date="2016-07" db="EMBL/GenBank/DDBJ databases">
        <title>Pervasive Adenine N6-methylation of Active Genes in Fungi.</title>
        <authorList>
            <consortium name="DOE Joint Genome Institute"/>
            <person name="Mondo S.J."/>
            <person name="Dannebaum R.O."/>
            <person name="Kuo R.C."/>
            <person name="Labutti K."/>
            <person name="Haridas S."/>
            <person name="Kuo A."/>
            <person name="Salamov A."/>
            <person name="Ahrendt S.R."/>
            <person name="Lipzen A."/>
            <person name="Sullivan W."/>
            <person name="Andreopoulos W.B."/>
            <person name="Clum A."/>
            <person name="Lindquist E."/>
            <person name="Daum C."/>
            <person name="Ramamoorthy G.K."/>
            <person name="Gryganskyi A."/>
            <person name="Culley D."/>
            <person name="Magnuson J.K."/>
            <person name="James T.Y."/>
            <person name="O'Malley M.A."/>
            <person name="Stajich J.E."/>
            <person name="Spatafora J.W."/>
            <person name="Visel A."/>
            <person name="Grigoriev I.V."/>
        </authorList>
    </citation>
    <scope>NUCLEOTIDE SEQUENCE [LARGE SCALE GENOMIC DNA]</scope>
    <source>
        <strain evidence="15 16">NRRL 1336</strain>
    </source>
</reference>
<dbReference type="CDD" id="cd18091">
    <property type="entry name" value="SpoU-like_TRM3-like"/>
    <property type="match status" value="1"/>
</dbReference>
<keyword evidence="5" id="KW-0007">Acetylation</keyword>
<dbReference type="Proteomes" id="UP000193560">
    <property type="component" value="Unassembled WGS sequence"/>
</dbReference>
<evidence type="ECO:0000256" key="7">
    <source>
        <dbReference type="ARBA" id="ARBA00093361"/>
    </source>
</evidence>
<keyword evidence="4" id="KW-0694">RNA-binding</keyword>
<dbReference type="OrthoDB" id="241340at2759"/>
<feature type="domain" description="TARBP1" evidence="14">
    <location>
        <begin position="402"/>
        <end position="540"/>
    </location>
</feature>
<organism evidence="15 16">
    <name type="scientific">Absidia repens</name>
    <dbReference type="NCBI Taxonomy" id="90262"/>
    <lineage>
        <taxon>Eukaryota</taxon>
        <taxon>Fungi</taxon>
        <taxon>Fungi incertae sedis</taxon>
        <taxon>Mucoromycota</taxon>
        <taxon>Mucoromycotina</taxon>
        <taxon>Mucoromycetes</taxon>
        <taxon>Mucorales</taxon>
        <taxon>Cunninghamellaceae</taxon>
        <taxon>Absidia</taxon>
    </lineage>
</organism>
<proteinExistence type="predicted"/>
<comment type="function">
    <text evidence="7">S-adenosyl-L-methionine-dependent 2'-O-ribose methyltransferase that catalyzes the formation of 2'-O-methylguanosine at position 18 (Gm18) in a subset of tRNA. Selectively mediates Gm18 methylation of tRNAGln-TTG/CTG and tRNASer-TGA/GCT. Gm18 modification can enhance the stability of modified tRNAs.</text>
</comment>
<keyword evidence="16" id="KW-1185">Reference proteome</keyword>
<evidence type="ECO:0000256" key="11">
    <source>
        <dbReference type="SAM" id="Coils"/>
    </source>
</evidence>
<dbReference type="SUPFAM" id="SSF75217">
    <property type="entry name" value="alpha/beta knot"/>
    <property type="match status" value="1"/>
</dbReference>
<feature type="domain" description="tRNA/rRNA methyltransferase SpoU type" evidence="13">
    <location>
        <begin position="1562"/>
        <end position="1704"/>
    </location>
</feature>
<dbReference type="GO" id="GO:0030488">
    <property type="term" value="P:tRNA methylation"/>
    <property type="evidence" value="ECO:0007669"/>
    <property type="project" value="InterPro"/>
</dbReference>
<dbReference type="InterPro" id="IPR001537">
    <property type="entry name" value="SpoU_MeTrfase"/>
</dbReference>
<evidence type="ECO:0000256" key="1">
    <source>
        <dbReference type="ARBA" id="ARBA00022603"/>
    </source>
</evidence>
<dbReference type="FunFam" id="3.40.1280.10:FF:000010">
    <property type="entry name" value="probable methyltransferase TARBP1"/>
    <property type="match status" value="1"/>
</dbReference>
<dbReference type="EMBL" id="MCGE01000011">
    <property type="protein sequence ID" value="ORZ16603.1"/>
    <property type="molecule type" value="Genomic_DNA"/>
</dbReference>
<feature type="compositionally biased region" description="Acidic residues" evidence="12">
    <location>
        <begin position="123"/>
        <end position="132"/>
    </location>
</feature>
<feature type="coiled-coil region" evidence="11">
    <location>
        <begin position="746"/>
        <end position="773"/>
    </location>
</feature>
<keyword evidence="2" id="KW-0808">Transferase</keyword>
<dbReference type="STRING" id="90262.A0A1X2IHU5"/>
<evidence type="ECO:0000256" key="9">
    <source>
        <dbReference type="ARBA" id="ARBA00093636"/>
    </source>
</evidence>
<dbReference type="PANTHER" id="PTHR12029:SF11">
    <property type="entry name" value="METHYLTRANSFERASE TARBP1-RELATED"/>
    <property type="match status" value="1"/>
</dbReference>
<dbReference type="InterPro" id="IPR045330">
    <property type="entry name" value="TRM3/TARBP1"/>
</dbReference>
<dbReference type="SUPFAM" id="SSF48371">
    <property type="entry name" value="ARM repeat"/>
    <property type="match status" value="1"/>
</dbReference>
<dbReference type="InterPro" id="IPR029026">
    <property type="entry name" value="tRNA_m1G_MTases_N"/>
</dbReference>
<evidence type="ECO:0000256" key="3">
    <source>
        <dbReference type="ARBA" id="ARBA00022691"/>
    </source>
</evidence>
<dbReference type="EC" id="2.1.1.34" evidence="8"/>
<protein>
    <recommendedName>
        <fullName evidence="9">tRNA (guanosine(18)-2'-O)-methyltransferase TARBP1</fullName>
        <ecNumber evidence="8">2.1.1.34</ecNumber>
    </recommendedName>
    <alternativeName>
        <fullName evidence="10">TAR RNA-binding protein 1</fullName>
    </alternativeName>
</protein>
<dbReference type="GO" id="GO:0141100">
    <property type="term" value="F:tRNA (guanine(18)-2'-O)-methyltransferase activity"/>
    <property type="evidence" value="ECO:0007669"/>
    <property type="project" value="UniProtKB-EC"/>
</dbReference>
<dbReference type="PANTHER" id="PTHR12029">
    <property type="entry name" value="RNA METHYLTRANSFERASE"/>
    <property type="match status" value="1"/>
</dbReference>
<evidence type="ECO:0000256" key="8">
    <source>
        <dbReference type="ARBA" id="ARBA00093594"/>
    </source>
</evidence>